<dbReference type="GO" id="GO:0005774">
    <property type="term" value="C:vacuolar membrane"/>
    <property type="evidence" value="ECO:0007669"/>
    <property type="project" value="UniProtKB-SubCell"/>
</dbReference>
<evidence type="ECO:0000256" key="9">
    <source>
        <dbReference type="ARBA" id="ARBA00023136"/>
    </source>
</evidence>
<dbReference type="GO" id="GO:0000323">
    <property type="term" value="C:lytic vacuole"/>
    <property type="evidence" value="ECO:0007669"/>
    <property type="project" value="UniProtKB-ARBA"/>
</dbReference>
<evidence type="ECO:0000259" key="14">
    <source>
        <dbReference type="PROSITE" id="PS50929"/>
    </source>
</evidence>
<dbReference type="Pfam" id="PF24357">
    <property type="entry name" value="TMD0_ABC"/>
    <property type="match status" value="1"/>
</dbReference>
<feature type="transmembrane region" description="Helical" evidence="12">
    <location>
        <begin position="593"/>
        <end position="616"/>
    </location>
</feature>
<organism evidence="15 16">
    <name type="scientific">Mytilus galloprovincialis</name>
    <name type="common">Mediterranean mussel</name>
    <dbReference type="NCBI Taxonomy" id="29158"/>
    <lineage>
        <taxon>Eukaryota</taxon>
        <taxon>Metazoa</taxon>
        <taxon>Spiralia</taxon>
        <taxon>Lophotrochozoa</taxon>
        <taxon>Mollusca</taxon>
        <taxon>Bivalvia</taxon>
        <taxon>Autobranchia</taxon>
        <taxon>Pteriomorphia</taxon>
        <taxon>Mytilida</taxon>
        <taxon>Mytiloidea</taxon>
        <taxon>Mytilidae</taxon>
        <taxon>Mytilinae</taxon>
        <taxon>Mytilus</taxon>
    </lineage>
</organism>
<evidence type="ECO:0000256" key="2">
    <source>
        <dbReference type="ARBA" id="ARBA00009726"/>
    </source>
</evidence>
<dbReference type="CDD" id="cd18595">
    <property type="entry name" value="ABC_6TM_MRP1_2_3_6_D1_like"/>
    <property type="match status" value="1"/>
</dbReference>
<evidence type="ECO:0000256" key="10">
    <source>
        <dbReference type="ARBA" id="ARBA00024220"/>
    </source>
</evidence>
<feature type="transmembrane region" description="Helical" evidence="12">
    <location>
        <begin position="628"/>
        <end position="649"/>
    </location>
</feature>
<dbReference type="PROSITE" id="PS00211">
    <property type="entry name" value="ABC_TRANSPORTER_1"/>
    <property type="match status" value="1"/>
</dbReference>
<dbReference type="Pfam" id="PF00005">
    <property type="entry name" value="ABC_tran"/>
    <property type="match status" value="1"/>
</dbReference>
<feature type="domain" description="ABC transporter" evidence="13">
    <location>
        <begin position="685"/>
        <end position="909"/>
    </location>
</feature>
<keyword evidence="3" id="KW-0813">Transport</keyword>
<comment type="subcellular location">
    <subcellularLocation>
        <location evidence="1">Vacuole membrane</location>
        <topology evidence="1">Multi-pass membrane protein</topology>
    </subcellularLocation>
</comment>
<dbReference type="AlphaFoldDB" id="A0A8B6GJ30"/>
<keyword evidence="4" id="KW-0926">Vacuole</keyword>
<sequence length="957" mass="109298">MITEATPYTYPKCHKIGLRRKVFNPGCNGEQIRGSELVSVKMNEFCNNSSIWDLNLTWRGKWPEFTQCFQDTVLIWVPSGWLWLATPFYFRYLLATKSKSQSHLARRANNNVQQRVIALYSQFLTIFWQNQVEKKQFEKKQYILNLDEGAYERPQFHNSTIPQLSLLVIFYIALERHKGLVTSGVLFIYWTFAILTKIIPFYTKLLKKKYSNFFRRYDIYVYFGFWLWVIELILHSIAEKLHHNRDVCPEQKASFLSRITFNWITSLMIQGYKKPLNEDEMFKLNERDMCKVAYKRFLKNWDKERISASRLGQSGSSRRYNLQDDMSESTPLLAPKPVIKDPNTKEKKRSLFRALAKTFGLELLHAHVFKLIYDITIFISPILLRFLIAFSKGSTETDSSEFSQTWKGYMLAAAFFVTILIQSIACHQQFYWGMTLGIRVKAALMAAVYRKALTLTSGARKESTVGEIVNLMSIDTQHVQDNINYLWALWSSPLQIGLCLYFLYQTVGVSAFAGFGILILLLPVNGVVMGKIHGLQGEQMKQKDNRVKLLSEVLNGIKILKLYAWEMSFKDKIAAIRNIELTILKKSAMLSMIFWFSWGVAPYLVSLVTFATFVFLSKDHYLDAETAFVAISLFNILRFAINFAPMALTETIKASVSIKRLNKFLSHDELDSDNVFHDYSKDDAILVENGTFMWDPDIGECLKNIDLSVPEKSLVAIVGQVGSGKSSLMSAILGDMTKVKGTVNVKGSVGYVPQQAWIQNCTLQDNILFGNDMEQDKYHQVIDACALQPDLDILPAGDSTEIGEKGINLSGGQKQRVSLARAVYHDTDIYLLDDPLSAVDSNVGKHIFDQVIGKDSLLKDKTRVLVTHGVRWLPFVDKIIVMMDGAVSECGSYDELLSHDGAFAQFLKMYLIQTEDEEEEDPDEKEIKAKILQRLTSITSEDDESDKAVLRKDGRGK</sequence>
<comment type="catalytic activity">
    <reaction evidence="11">
        <text>leukotriene C4(in) + ATP + H2O = leukotriene C4(out) + ADP + phosphate + H(+)</text>
        <dbReference type="Rhea" id="RHEA:38963"/>
        <dbReference type="ChEBI" id="CHEBI:15377"/>
        <dbReference type="ChEBI" id="CHEBI:15378"/>
        <dbReference type="ChEBI" id="CHEBI:30616"/>
        <dbReference type="ChEBI" id="CHEBI:43474"/>
        <dbReference type="ChEBI" id="CHEBI:57973"/>
        <dbReference type="ChEBI" id="CHEBI:456216"/>
    </reaction>
    <physiologicalReaction direction="left-to-right" evidence="11">
        <dbReference type="Rhea" id="RHEA:38964"/>
    </physiologicalReaction>
</comment>
<dbReference type="PROSITE" id="PS50929">
    <property type="entry name" value="ABC_TM1F"/>
    <property type="match status" value="1"/>
</dbReference>
<keyword evidence="8 12" id="KW-1133">Transmembrane helix</keyword>
<evidence type="ECO:0000256" key="6">
    <source>
        <dbReference type="ARBA" id="ARBA00022741"/>
    </source>
</evidence>
<evidence type="ECO:0000256" key="4">
    <source>
        <dbReference type="ARBA" id="ARBA00022554"/>
    </source>
</evidence>
<dbReference type="InterPro" id="IPR027417">
    <property type="entry name" value="P-loop_NTPase"/>
</dbReference>
<accession>A0A8B6GJ30</accession>
<dbReference type="InterPro" id="IPR017871">
    <property type="entry name" value="ABC_transporter-like_CS"/>
</dbReference>
<dbReference type="SUPFAM" id="SSF52540">
    <property type="entry name" value="P-loop containing nucleoside triphosphate hydrolases"/>
    <property type="match status" value="1"/>
</dbReference>
<dbReference type="InterPro" id="IPR011527">
    <property type="entry name" value="ABC1_TM_dom"/>
</dbReference>
<feature type="transmembrane region" description="Helical" evidence="12">
    <location>
        <begin position="408"/>
        <end position="425"/>
    </location>
</feature>
<dbReference type="InterPro" id="IPR050173">
    <property type="entry name" value="ABC_transporter_C-like"/>
</dbReference>
<dbReference type="InterPro" id="IPR056227">
    <property type="entry name" value="TMD0_ABC"/>
</dbReference>
<dbReference type="GO" id="GO:0015431">
    <property type="term" value="F:ABC-type glutathione S-conjugate transporter activity"/>
    <property type="evidence" value="ECO:0007669"/>
    <property type="project" value="UniProtKB-EC"/>
</dbReference>
<dbReference type="EMBL" id="UYJE01008500">
    <property type="protein sequence ID" value="VDI64396.1"/>
    <property type="molecule type" value="Genomic_DNA"/>
</dbReference>
<evidence type="ECO:0000256" key="8">
    <source>
        <dbReference type="ARBA" id="ARBA00022989"/>
    </source>
</evidence>
<evidence type="ECO:0000313" key="16">
    <source>
        <dbReference type="Proteomes" id="UP000596742"/>
    </source>
</evidence>
<dbReference type="Proteomes" id="UP000596742">
    <property type="component" value="Unassembled WGS sequence"/>
</dbReference>
<evidence type="ECO:0000259" key="13">
    <source>
        <dbReference type="PROSITE" id="PS50893"/>
    </source>
</evidence>
<evidence type="ECO:0000313" key="15">
    <source>
        <dbReference type="EMBL" id="VDI64396.1"/>
    </source>
</evidence>
<dbReference type="EC" id="7.6.2.3" evidence="10"/>
<reference evidence="15" key="1">
    <citation type="submission" date="2018-11" db="EMBL/GenBank/DDBJ databases">
        <authorList>
            <person name="Alioto T."/>
            <person name="Alioto T."/>
        </authorList>
    </citation>
    <scope>NUCLEOTIDE SEQUENCE</scope>
</reference>
<feature type="transmembrane region" description="Helical" evidence="12">
    <location>
        <begin position="485"/>
        <end position="504"/>
    </location>
</feature>
<dbReference type="CDD" id="cd03250">
    <property type="entry name" value="ABCC_MRP_domain1"/>
    <property type="match status" value="1"/>
</dbReference>
<dbReference type="GO" id="GO:0005524">
    <property type="term" value="F:ATP binding"/>
    <property type="evidence" value="ECO:0007669"/>
    <property type="project" value="UniProtKB-KW"/>
</dbReference>
<keyword evidence="9 12" id="KW-0472">Membrane</keyword>
<keyword evidence="5 12" id="KW-0812">Transmembrane</keyword>
<dbReference type="PANTHER" id="PTHR24223:SF454">
    <property type="match status" value="1"/>
</dbReference>
<dbReference type="OrthoDB" id="6500128at2759"/>
<comment type="caution">
    <text evidence="15">The sequence shown here is derived from an EMBL/GenBank/DDBJ whole genome shotgun (WGS) entry which is preliminary data.</text>
</comment>
<dbReference type="Pfam" id="PF00664">
    <property type="entry name" value="ABC_membrane"/>
    <property type="match status" value="1"/>
</dbReference>
<dbReference type="Gene3D" id="3.40.50.300">
    <property type="entry name" value="P-loop containing nucleotide triphosphate hydrolases"/>
    <property type="match status" value="1"/>
</dbReference>
<dbReference type="FunFam" id="1.20.1560.10:FF:000020">
    <property type="entry name" value="ABC metal ion transporter"/>
    <property type="match status" value="1"/>
</dbReference>
<dbReference type="SMART" id="SM00382">
    <property type="entry name" value="AAA"/>
    <property type="match status" value="1"/>
</dbReference>
<evidence type="ECO:0000256" key="5">
    <source>
        <dbReference type="ARBA" id="ARBA00022692"/>
    </source>
</evidence>
<evidence type="ECO:0000256" key="11">
    <source>
        <dbReference type="ARBA" id="ARBA00047523"/>
    </source>
</evidence>
<keyword evidence="7" id="KW-0067">ATP-binding</keyword>
<comment type="similarity">
    <text evidence="2">Belongs to the ABC transporter superfamily. ABCC family. Conjugate transporter (TC 3.A.1.208) subfamily.</text>
</comment>
<evidence type="ECO:0000256" key="7">
    <source>
        <dbReference type="ARBA" id="ARBA00022840"/>
    </source>
</evidence>
<gene>
    <name evidence="15" type="ORF">MGAL_10B021373</name>
</gene>
<dbReference type="PANTHER" id="PTHR24223">
    <property type="entry name" value="ATP-BINDING CASSETTE SUB-FAMILY C"/>
    <property type="match status" value="1"/>
</dbReference>
<feature type="transmembrane region" description="Helical" evidence="12">
    <location>
        <begin position="219"/>
        <end position="238"/>
    </location>
</feature>
<name>A0A8B6GJ30_MYTGA</name>
<dbReference type="InterPro" id="IPR003593">
    <property type="entry name" value="AAA+_ATPase"/>
</dbReference>
<feature type="transmembrane region" description="Helical" evidence="12">
    <location>
        <begin position="180"/>
        <end position="199"/>
    </location>
</feature>
<dbReference type="InterPro" id="IPR003439">
    <property type="entry name" value="ABC_transporter-like_ATP-bd"/>
</dbReference>
<keyword evidence="16" id="KW-1185">Reference proteome</keyword>
<evidence type="ECO:0000256" key="3">
    <source>
        <dbReference type="ARBA" id="ARBA00022448"/>
    </source>
</evidence>
<feature type="transmembrane region" description="Helical" evidence="12">
    <location>
        <begin position="510"/>
        <end position="532"/>
    </location>
</feature>
<dbReference type="FunFam" id="3.40.50.300:FF:000293">
    <property type="entry name" value="ATP binding cassette subfamily C member 1"/>
    <property type="match status" value="1"/>
</dbReference>
<evidence type="ECO:0000256" key="12">
    <source>
        <dbReference type="SAM" id="Phobius"/>
    </source>
</evidence>
<evidence type="ECO:0000256" key="1">
    <source>
        <dbReference type="ARBA" id="ARBA00004128"/>
    </source>
</evidence>
<feature type="transmembrane region" description="Helical" evidence="12">
    <location>
        <begin position="371"/>
        <end position="388"/>
    </location>
</feature>
<dbReference type="InterPro" id="IPR036640">
    <property type="entry name" value="ABC1_TM_sf"/>
</dbReference>
<keyword evidence="6" id="KW-0547">Nucleotide-binding</keyword>
<feature type="domain" description="ABC transmembrane type-1" evidence="14">
    <location>
        <begin position="368"/>
        <end position="653"/>
    </location>
</feature>
<dbReference type="GO" id="GO:0016887">
    <property type="term" value="F:ATP hydrolysis activity"/>
    <property type="evidence" value="ECO:0007669"/>
    <property type="project" value="InterPro"/>
</dbReference>
<feature type="non-terminal residue" evidence="15">
    <location>
        <position position="1"/>
    </location>
</feature>
<dbReference type="PROSITE" id="PS50893">
    <property type="entry name" value="ABC_TRANSPORTER_2"/>
    <property type="match status" value="1"/>
</dbReference>
<protein>
    <recommendedName>
        <fullName evidence="10">ABC-type glutathione-S-conjugate transporter</fullName>
        <ecNumber evidence="10">7.6.2.3</ecNumber>
    </recommendedName>
</protein>
<dbReference type="SUPFAM" id="SSF90123">
    <property type="entry name" value="ABC transporter transmembrane region"/>
    <property type="match status" value="1"/>
</dbReference>
<dbReference type="Gene3D" id="1.20.1560.10">
    <property type="entry name" value="ABC transporter type 1, transmembrane domain"/>
    <property type="match status" value="1"/>
</dbReference>
<proteinExistence type="inferred from homology"/>
<feature type="transmembrane region" description="Helical" evidence="12">
    <location>
        <begin position="73"/>
        <end position="94"/>
    </location>
</feature>